<evidence type="ECO:0000256" key="2">
    <source>
        <dbReference type="ARBA" id="ARBA00006542"/>
    </source>
</evidence>
<dbReference type="GO" id="GO:0006094">
    <property type="term" value="P:gluconeogenesis"/>
    <property type="evidence" value="ECO:0007669"/>
    <property type="project" value="UniProtKB-KW"/>
</dbReference>
<dbReference type="InterPro" id="IPR014710">
    <property type="entry name" value="RmlC-like_jellyroll"/>
</dbReference>
<dbReference type="EC" id="5.3.1.9" evidence="3"/>
<dbReference type="InterPro" id="IPR010551">
    <property type="entry name" value="G6P_isomerase_prok"/>
</dbReference>
<proteinExistence type="inferred from homology"/>
<comment type="similarity">
    <text evidence="2">Belongs to the archaeal-type GPI family.</text>
</comment>
<dbReference type="SUPFAM" id="SSF51182">
    <property type="entry name" value="RmlC-like cupins"/>
    <property type="match status" value="1"/>
</dbReference>
<evidence type="ECO:0000256" key="3">
    <source>
        <dbReference type="ARBA" id="ARBA00011952"/>
    </source>
</evidence>
<evidence type="ECO:0000259" key="7">
    <source>
        <dbReference type="Pfam" id="PF06560"/>
    </source>
</evidence>
<comment type="caution">
    <text evidence="8">The sequence shown here is derived from an EMBL/GenBank/DDBJ whole genome shotgun (WGS) entry which is preliminary data.</text>
</comment>
<dbReference type="GO" id="GO:0005737">
    <property type="term" value="C:cytoplasm"/>
    <property type="evidence" value="ECO:0007669"/>
    <property type="project" value="InterPro"/>
</dbReference>
<gene>
    <name evidence="8" type="ORF">FEZ48_01470</name>
</gene>
<dbReference type="Proteomes" id="UP000307201">
    <property type="component" value="Unassembled WGS sequence"/>
</dbReference>
<evidence type="ECO:0000256" key="5">
    <source>
        <dbReference type="ARBA" id="ARBA00023152"/>
    </source>
</evidence>
<name>A0A5R9C866_9LACT</name>
<sequence>MEYNPGLDIKVDEENMLFLYGEETFGPEVEKRYLDDIRKSLRDPKTFGPEVPYAIAMDIGKKKDLIDLKDRSLLYGAVIYSKGKLGEEPVRSQGHVHAVSASCGSSTPEVYEIWKGEAIIFMQDTAKDDLRKCFAVYAEAGEVVVVPPKWAHYTVNANPHEAMVFGAWCIRDYGFEYDDVLAHGGLAYFPVLEENNKISWKKNETYNPPSIVIRNARVYSEFGLEKGVPIYTQYEKNKNLFNFVTKPETVKNIWLKFEP</sequence>
<protein>
    <recommendedName>
        <fullName evidence="3">glucose-6-phosphate isomerase</fullName>
        <ecNumber evidence="3">5.3.1.9</ecNumber>
    </recommendedName>
</protein>
<dbReference type="GO" id="GO:0006096">
    <property type="term" value="P:glycolytic process"/>
    <property type="evidence" value="ECO:0007669"/>
    <property type="project" value="UniProtKB-UniPathway"/>
</dbReference>
<evidence type="ECO:0000313" key="8">
    <source>
        <dbReference type="EMBL" id="TLQ09446.1"/>
    </source>
</evidence>
<dbReference type="OrthoDB" id="1647241at2"/>
<accession>A0A5R9C866</accession>
<evidence type="ECO:0000256" key="6">
    <source>
        <dbReference type="ARBA" id="ARBA00029321"/>
    </source>
</evidence>
<dbReference type="RefSeq" id="WP_138470625.1">
    <property type="nucleotide sequence ID" value="NZ_JBGQQF010000057.1"/>
</dbReference>
<keyword evidence="8" id="KW-0413">Isomerase</keyword>
<dbReference type="AlphaFoldDB" id="A0A5R9C866"/>
<evidence type="ECO:0000313" key="9">
    <source>
        <dbReference type="Proteomes" id="UP000307201"/>
    </source>
</evidence>
<keyword evidence="4" id="KW-0312">Gluconeogenesis</keyword>
<evidence type="ECO:0000256" key="4">
    <source>
        <dbReference type="ARBA" id="ARBA00022432"/>
    </source>
</evidence>
<dbReference type="GO" id="GO:0004347">
    <property type="term" value="F:glucose-6-phosphate isomerase activity"/>
    <property type="evidence" value="ECO:0007669"/>
    <property type="project" value="UniProtKB-EC"/>
</dbReference>
<dbReference type="InterPro" id="IPR011051">
    <property type="entry name" value="RmlC_Cupin_sf"/>
</dbReference>
<dbReference type="Gene3D" id="2.60.120.10">
    <property type="entry name" value="Jelly Rolls"/>
    <property type="match status" value="1"/>
</dbReference>
<evidence type="ECO:0000256" key="1">
    <source>
        <dbReference type="ARBA" id="ARBA00004926"/>
    </source>
</evidence>
<dbReference type="UniPathway" id="UPA00109">
    <property type="reaction ID" value="UER00181"/>
</dbReference>
<comment type="catalytic activity">
    <reaction evidence="6">
        <text>alpha-D-glucose 6-phosphate = beta-D-fructose 6-phosphate</text>
        <dbReference type="Rhea" id="RHEA:11816"/>
        <dbReference type="ChEBI" id="CHEBI:57634"/>
        <dbReference type="ChEBI" id="CHEBI:58225"/>
        <dbReference type="EC" id="5.3.1.9"/>
    </reaction>
</comment>
<dbReference type="EMBL" id="VBTE01000002">
    <property type="protein sequence ID" value="TLQ09446.1"/>
    <property type="molecule type" value="Genomic_DNA"/>
</dbReference>
<organism evidence="8 9">
    <name type="scientific">Marinilactibacillus psychrotolerans</name>
    <dbReference type="NCBI Taxonomy" id="191770"/>
    <lineage>
        <taxon>Bacteria</taxon>
        <taxon>Bacillati</taxon>
        <taxon>Bacillota</taxon>
        <taxon>Bacilli</taxon>
        <taxon>Lactobacillales</taxon>
        <taxon>Carnobacteriaceae</taxon>
        <taxon>Marinilactibacillus</taxon>
    </lineage>
</organism>
<reference evidence="8 9" key="1">
    <citation type="submission" date="2019-05" db="EMBL/GenBank/DDBJ databases">
        <title>The metagenome of a microbial culture collection derived from dairy environment covers the genomic content of the human microbiome.</title>
        <authorList>
            <person name="Roder T."/>
            <person name="Wuthrich D."/>
            <person name="Sattari Z."/>
            <person name="Von Ah U."/>
            <person name="Bar C."/>
            <person name="Ronchi F."/>
            <person name="Macpherson A.J."/>
            <person name="Ganal-Vonarburg S.C."/>
            <person name="Bruggmann R."/>
            <person name="Vergeres G."/>
        </authorList>
    </citation>
    <scope>NUCLEOTIDE SEQUENCE [LARGE SCALE GENOMIC DNA]</scope>
    <source>
        <strain evidence="8 9">FAM 24235</strain>
    </source>
</reference>
<feature type="domain" description="Glucose-6-phosphate isomerase prokaryote" evidence="7">
    <location>
        <begin position="47"/>
        <end position="208"/>
    </location>
</feature>
<keyword evidence="5" id="KW-0324">Glycolysis</keyword>
<comment type="pathway">
    <text evidence="1">Carbohydrate degradation; glycolysis; D-glyceraldehyde 3-phosphate and glycerone phosphate from D-glucose: step 2/4.</text>
</comment>
<dbReference type="Pfam" id="PF06560">
    <property type="entry name" value="GPI"/>
    <property type="match status" value="1"/>
</dbReference>